<comment type="caution">
    <text evidence="2">The sequence shown here is derived from an EMBL/GenBank/DDBJ whole genome shotgun (WGS) entry which is preliminary data.</text>
</comment>
<evidence type="ECO:0000313" key="3">
    <source>
        <dbReference type="Proteomes" id="UP001515480"/>
    </source>
</evidence>
<evidence type="ECO:0000313" key="2">
    <source>
        <dbReference type="EMBL" id="KAL1507643.1"/>
    </source>
</evidence>
<proteinExistence type="predicted"/>
<dbReference type="AlphaFoldDB" id="A0AB34IWK0"/>
<reference evidence="2 3" key="1">
    <citation type="journal article" date="2024" name="Science">
        <title>Giant polyketide synthase enzymes in the biosynthesis of giant marine polyether toxins.</title>
        <authorList>
            <person name="Fallon T.R."/>
            <person name="Shende V.V."/>
            <person name="Wierzbicki I.H."/>
            <person name="Pendleton A.L."/>
            <person name="Watervoot N.F."/>
            <person name="Auber R.P."/>
            <person name="Gonzalez D.J."/>
            <person name="Wisecaver J.H."/>
            <person name="Moore B.S."/>
        </authorList>
    </citation>
    <scope>NUCLEOTIDE SEQUENCE [LARGE SCALE GENOMIC DNA]</scope>
    <source>
        <strain evidence="2 3">12B1</strain>
    </source>
</reference>
<dbReference type="EMBL" id="JBGBPQ010000017">
    <property type="protein sequence ID" value="KAL1507643.1"/>
    <property type="molecule type" value="Genomic_DNA"/>
</dbReference>
<sequence length="146" mass="15975">MAKVGLALKRKCKPMSAAEQSQVASGEMEQTERSGKGVSECARKEHCGEPLFTTARPDRLFERARQKRDGAASDCNMCYEGWFGLLWQFCMRCPQQCKTVADSGAYADGDASGRTSLFVLRCLECKAPTTLLQMHAGSRVQGADLA</sequence>
<name>A0AB34IWK0_PRYPA</name>
<accession>A0AB34IWK0</accession>
<dbReference type="Proteomes" id="UP001515480">
    <property type="component" value="Unassembled WGS sequence"/>
</dbReference>
<feature type="region of interest" description="Disordered" evidence="1">
    <location>
        <begin position="18"/>
        <end position="42"/>
    </location>
</feature>
<evidence type="ECO:0000256" key="1">
    <source>
        <dbReference type="SAM" id="MobiDB-lite"/>
    </source>
</evidence>
<gene>
    <name evidence="2" type="ORF">AB1Y20_007260</name>
</gene>
<feature type="compositionally biased region" description="Basic and acidic residues" evidence="1">
    <location>
        <begin position="30"/>
        <end position="42"/>
    </location>
</feature>
<organism evidence="2 3">
    <name type="scientific">Prymnesium parvum</name>
    <name type="common">Toxic golden alga</name>
    <dbReference type="NCBI Taxonomy" id="97485"/>
    <lineage>
        <taxon>Eukaryota</taxon>
        <taxon>Haptista</taxon>
        <taxon>Haptophyta</taxon>
        <taxon>Prymnesiophyceae</taxon>
        <taxon>Prymnesiales</taxon>
        <taxon>Prymnesiaceae</taxon>
        <taxon>Prymnesium</taxon>
    </lineage>
</organism>
<keyword evidence="3" id="KW-1185">Reference proteome</keyword>
<protein>
    <submittedName>
        <fullName evidence="2">Uncharacterized protein</fullName>
    </submittedName>
</protein>